<accession>A0ABS6ZJG5</accession>
<name>A0ABS6ZJG5_9GAMM</name>
<evidence type="ECO:0000313" key="1">
    <source>
        <dbReference type="EMBL" id="MBW6390202.1"/>
    </source>
</evidence>
<dbReference type="SUPFAM" id="SSF52540">
    <property type="entry name" value="P-loop containing nucleoside triphosphate hydrolases"/>
    <property type="match status" value="1"/>
</dbReference>
<evidence type="ECO:0000313" key="2">
    <source>
        <dbReference type="Proteomes" id="UP000769617"/>
    </source>
</evidence>
<dbReference type="RefSeq" id="WP_219790689.1">
    <property type="nucleotide sequence ID" value="NZ_JAHYCA010000001.1"/>
</dbReference>
<dbReference type="EMBL" id="JAHYCA010000001">
    <property type="protein sequence ID" value="MBW6390202.1"/>
    <property type="molecule type" value="Genomic_DNA"/>
</dbReference>
<reference evidence="1 2" key="1">
    <citation type="submission" date="2021-07" db="EMBL/GenBank/DDBJ databases">
        <authorList>
            <person name="So Y."/>
        </authorList>
    </citation>
    <scope>NUCLEOTIDE SEQUENCE [LARGE SCALE GENOMIC DNA]</scope>
    <source>
        <strain evidence="1 2">Y3S6</strain>
    </source>
</reference>
<organism evidence="1 2">
    <name type="scientific">Billgrantia antri</name>
    <dbReference type="NCBI Taxonomy" id="2846777"/>
    <lineage>
        <taxon>Bacteria</taxon>
        <taxon>Pseudomonadati</taxon>
        <taxon>Pseudomonadota</taxon>
        <taxon>Gammaproteobacteria</taxon>
        <taxon>Oceanospirillales</taxon>
        <taxon>Halomonadaceae</taxon>
        <taxon>Billgrantia</taxon>
    </lineage>
</organism>
<dbReference type="InterPro" id="IPR027417">
    <property type="entry name" value="P-loop_NTPase"/>
</dbReference>
<gene>
    <name evidence="1" type="ORF">KPL81_03355</name>
</gene>
<comment type="caution">
    <text evidence="1">The sequence shown here is derived from an EMBL/GenBank/DDBJ whole genome shotgun (WGS) entry which is preliminary data.</text>
</comment>
<protein>
    <recommendedName>
        <fullName evidence="3">DUF927 domain-containing protein</fullName>
    </recommendedName>
</protein>
<evidence type="ECO:0008006" key="3">
    <source>
        <dbReference type="Google" id="ProtNLM"/>
    </source>
</evidence>
<sequence>MSHEVIGSSGQVGCVQLQPQGSQLPRRNRKDRKVEAIYGLLRESFYKGVTPRGTSLLVNRKTLQATPLEAQQLVSVVQSIAYHASGISVNKGDIEQALGVIEGDTTETPNLLVAIGLTVCGDQGQLFLITPGGVIEIQPNGGYFRPNHIPCAIGYIRLNNAKPPCYQAFFGEVQLQPLLCLLDKLNVPNNSRLLVAAWLVTSLHPEANNVLLEIVGERRSGKSTLQTILKDLIDPSFEYLIVDTPTTFKQVNEIGKRDNVISLDKVDELSQKVQGALLSLLEGKLTDISSSKKEIVANVMLSHPILLNSSESVITWPDLADRSLLVQLPRIENIKENYFNQVGHHASFAFASLVKLLGYVHGNWKSISPTSCPAGMIDFYRIGISVAEALGCSAEDFDYQVQASMKRRFSLELSEHPVAVAVRDFLGASGEDCLDIPVGQFLERLNDYRPDHTEEKDWPRSPRHLGAKLDSCGALLEAHGVRVGPPVRKGKHGVFYRRIEKCPSQLYHQWNTTPLSSI</sequence>
<proteinExistence type="predicted"/>
<dbReference type="Proteomes" id="UP000769617">
    <property type="component" value="Unassembled WGS sequence"/>
</dbReference>
<keyword evidence="2" id="KW-1185">Reference proteome</keyword>